<keyword evidence="1 4" id="KW-0853">WD repeat</keyword>
<dbReference type="PROSITE" id="PS50294">
    <property type="entry name" value="WD_REPEATS_REGION"/>
    <property type="match status" value="4"/>
</dbReference>
<dbReference type="RefSeq" id="XP_014558516.1">
    <property type="nucleotide sequence ID" value="XM_014703030.1"/>
</dbReference>
<dbReference type="SUPFAM" id="SSF50960">
    <property type="entry name" value="TolB, C-terminal domain"/>
    <property type="match status" value="1"/>
</dbReference>
<evidence type="ECO:0000256" key="5">
    <source>
        <dbReference type="SAM" id="MobiDB-lite"/>
    </source>
</evidence>
<accession>W7EES8</accession>
<feature type="region of interest" description="Disordered" evidence="5">
    <location>
        <begin position="717"/>
        <end position="736"/>
    </location>
</feature>
<keyword evidence="7" id="KW-1185">Reference proteome</keyword>
<evidence type="ECO:0000256" key="2">
    <source>
        <dbReference type="ARBA" id="ARBA00022737"/>
    </source>
</evidence>
<organism evidence="6 7">
    <name type="scientific">Bipolaris victoriae (strain FI3)</name>
    <name type="common">Victoria blight of oats agent</name>
    <name type="synonym">Cochliobolus victoriae</name>
    <dbReference type="NCBI Taxonomy" id="930091"/>
    <lineage>
        <taxon>Eukaryota</taxon>
        <taxon>Fungi</taxon>
        <taxon>Dikarya</taxon>
        <taxon>Ascomycota</taxon>
        <taxon>Pezizomycotina</taxon>
        <taxon>Dothideomycetes</taxon>
        <taxon>Pleosporomycetidae</taxon>
        <taxon>Pleosporales</taxon>
        <taxon>Pleosporineae</taxon>
        <taxon>Pleosporaceae</taxon>
        <taxon>Bipolaris</taxon>
    </lineage>
</organism>
<dbReference type="AlphaFoldDB" id="W7EES8"/>
<feature type="repeat" description="WD" evidence="4">
    <location>
        <begin position="236"/>
        <end position="277"/>
    </location>
</feature>
<feature type="compositionally biased region" description="Basic and acidic residues" evidence="5">
    <location>
        <begin position="653"/>
        <end position="664"/>
    </location>
</feature>
<evidence type="ECO:0000256" key="1">
    <source>
        <dbReference type="ARBA" id="ARBA00022574"/>
    </source>
</evidence>
<evidence type="ECO:0000256" key="4">
    <source>
        <dbReference type="PROSITE-ProRule" id="PRU00221"/>
    </source>
</evidence>
<dbReference type="PANTHER" id="PTHR19856:SF0">
    <property type="entry name" value="WD REPEAT-CONTAINING PROTEIN 1"/>
    <property type="match status" value="1"/>
</dbReference>
<dbReference type="OrthoDB" id="2306at2759"/>
<feature type="repeat" description="WD" evidence="4">
    <location>
        <begin position="537"/>
        <end position="571"/>
    </location>
</feature>
<evidence type="ECO:0000256" key="3">
    <source>
        <dbReference type="ARBA" id="ARBA00038366"/>
    </source>
</evidence>
<evidence type="ECO:0000313" key="6">
    <source>
        <dbReference type="EMBL" id="EUN29028.1"/>
    </source>
</evidence>
<dbReference type="SUPFAM" id="SSF50978">
    <property type="entry name" value="WD40 repeat-like"/>
    <property type="match status" value="1"/>
</dbReference>
<feature type="region of interest" description="Disordered" evidence="5">
    <location>
        <begin position="621"/>
        <end position="676"/>
    </location>
</feature>
<feature type="compositionally biased region" description="Polar residues" evidence="5">
    <location>
        <begin position="785"/>
        <end position="805"/>
    </location>
</feature>
<feature type="compositionally biased region" description="Polar residues" evidence="5">
    <location>
        <begin position="719"/>
        <end position="736"/>
    </location>
</feature>
<reference evidence="6 7" key="1">
    <citation type="journal article" date="2013" name="PLoS Genet.">
        <title>Comparative genome structure, secondary metabolite, and effector coding capacity across Cochliobolus pathogens.</title>
        <authorList>
            <person name="Condon B.J."/>
            <person name="Leng Y."/>
            <person name="Wu D."/>
            <person name="Bushley K.E."/>
            <person name="Ohm R.A."/>
            <person name="Otillar R."/>
            <person name="Martin J."/>
            <person name="Schackwitz W."/>
            <person name="Grimwood J."/>
            <person name="MohdZainudin N."/>
            <person name="Xue C."/>
            <person name="Wang R."/>
            <person name="Manning V.A."/>
            <person name="Dhillon B."/>
            <person name="Tu Z.J."/>
            <person name="Steffenson B.J."/>
            <person name="Salamov A."/>
            <person name="Sun H."/>
            <person name="Lowry S."/>
            <person name="LaButti K."/>
            <person name="Han J."/>
            <person name="Copeland A."/>
            <person name="Lindquist E."/>
            <person name="Barry K."/>
            <person name="Schmutz J."/>
            <person name="Baker S.E."/>
            <person name="Ciuffetti L.M."/>
            <person name="Grigoriev I.V."/>
            <person name="Zhong S."/>
            <person name="Turgeon B.G."/>
        </authorList>
    </citation>
    <scope>NUCLEOTIDE SEQUENCE [LARGE SCALE GENOMIC DNA]</scope>
    <source>
        <strain evidence="6 7">FI3</strain>
    </source>
</reference>
<dbReference type="FunFam" id="2.130.10.10:FF:000167">
    <property type="entry name" value="Actin-interacting protein 1"/>
    <property type="match status" value="1"/>
</dbReference>
<name>W7EES8_BIPV3</name>
<feature type="repeat" description="WD" evidence="4">
    <location>
        <begin position="329"/>
        <end position="368"/>
    </location>
</feature>
<dbReference type="Gene3D" id="2.130.10.10">
    <property type="entry name" value="YVTN repeat-like/Quinoprotein amine dehydrogenase"/>
    <property type="match status" value="2"/>
</dbReference>
<feature type="repeat" description="WD" evidence="4">
    <location>
        <begin position="61"/>
        <end position="93"/>
    </location>
</feature>
<dbReference type="SMART" id="SM00320">
    <property type="entry name" value="WD40"/>
    <property type="match status" value="10"/>
</dbReference>
<feature type="repeat" description="WD" evidence="4">
    <location>
        <begin position="580"/>
        <end position="620"/>
    </location>
</feature>
<dbReference type="PROSITE" id="PS50082">
    <property type="entry name" value="WD_REPEATS_2"/>
    <property type="match status" value="6"/>
</dbReference>
<proteinExistence type="inferred from homology"/>
<dbReference type="FunFam" id="2.130.10.10:FF:000102">
    <property type="entry name" value="Actin-interacting protein 1"/>
    <property type="match status" value="1"/>
</dbReference>
<comment type="similarity">
    <text evidence="3">Belongs to the WD repeat AIP1 family.</text>
</comment>
<feature type="compositionally biased region" description="Polar residues" evidence="5">
    <location>
        <begin position="665"/>
        <end position="676"/>
    </location>
</feature>
<keyword evidence="2" id="KW-0677">Repeat</keyword>
<dbReference type="Pfam" id="PF00400">
    <property type="entry name" value="WD40"/>
    <property type="match status" value="8"/>
</dbReference>
<dbReference type="Proteomes" id="UP000054337">
    <property type="component" value="Unassembled WGS sequence"/>
</dbReference>
<protein>
    <submittedName>
        <fullName evidence="6">Uncharacterized protein</fullName>
    </submittedName>
</protein>
<dbReference type="HOGENOM" id="CLU_015246_1_0_1"/>
<evidence type="ECO:0000313" key="7">
    <source>
        <dbReference type="Proteomes" id="UP000054337"/>
    </source>
</evidence>
<dbReference type="GO" id="GO:0051015">
    <property type="term" value="F:actin filament binding"/>
    <property type="evidence" value="ECO:0007669"/>
    <property type="project" value="TreeGrafter"/>
</dbReference>
<dbReference type="InterPro" id="IPR015943">
    <property type="entry name" value="WD40/YVTN_repeat-like_dom_sf"/>
</dbReference>
<dbReference type="InterPro" id="IPR001680">
    <property type="entry name" value="WD40_rpt"/>
</dbReference>
<dbReference type="InterPro" id="IPR036322">
    <property type="entry name" value="WD40_repeat_dom_sf"/>
</dbReference>
<sequence length="896" mass="95930">MSLVSDAIWAASPTTTRGQATPLSSDPKGERIAYAARFDLALSGKSIFLRSIDDPAVSKQYTQHTTQTTVARFSPSGFYVASGDVSGMVRVWDCAGEGATKGEYPIIAGRINDLAWDGDSQRIIAVGDGKERFGHCITADSGNSVGEISGHSSQINCVSIRQQRPLRAATGSDDTSLVFYHGAPFKFNTSLRGQHNRFVFGTAFSPDGSVFASVGADKRIWLYDGKTGEAKNQIGEGVHTGSIFGISWSKDSNRFVTASADQTVRIWDPEAGKAIQTWRMGDEGVVSVPDQQVGVVWPTGRSDGLIVSVDLDGNLNYLVDGNPKPTRVIRGHQKNITSAAIAGSTFATGSYEGRVLAWDTTTGLADKVEGAAHTSYVAGITTSDSSSGKELYSVGWDDTLRSISAPDKIFTGEAHDLKFQPKGVAATSSTVLIPSSDAIAVYSKGTQVSSLAVKYTPTSIAAHGTTVAVGGDDKLVHIYTLSGTELKDTETVLRRATSPISALAFSQSGSKLAVGAANGKIYAYDASAGWNLITDRWSAHTARITCLAWDESEKYAASGSLDTNVMVWSTEDPGKRIKALNAHKDGVNGVAWEKAARVISAGGDASVKVWTVKASSRLFEGRSNTESEAGDSFMDNSLASDHPHLLPMANPPHFDRNSMMHHSSDSQNPRYLNSPSVTGSDSEWIVFQQTTSSPMLQGYNQSVYSFSAPLEPPSLLHQAASQPCPRTTRNLSTSSDYSQFPVNNIMSRSASQFSTMSSGQHAHGYNTIQALRGSFDGASPLDMTRSYSSTSDNPETVNQQPSVQSDFTSPNWHTGGQFAFAPQVPNQHTTAGPSAQYQLDLNNNLGIGNGSRNQSLDWKTHTTDYCLSNMPNYEPYLGIRLDSALLLVPMDALGRT</sequence>
<dbReference type="GO" id="GO:0030864">
    <property type="term" value="C:cortical actin cytoskeleton"/>
    <property type="evidence" value="ECO:0007669"/>
    <property type="project" value="TreeGrafter"/>
</dbReference>
<feature type="repeat" description="WD" evidence="4">
    <location>
        <begin position="192"/>
        <end position="233"/>
    </location>
</feature>
<dbReference type="PANTHER" id="PTHR19856">
    <property type="entry name" value="WD-REPEATCONTAINING PROTEIN WDR1"/>
    <property type="match status" value="1"/>
</dbReference>
<gene>
    <name evidence="6" type="ORF">COCVIDRAFT_14413</name>
</gene>
<dbReference type="GO" id="GO:0030042">
    <property type="term" value="P:actin filament depolymerization"/>
    <property type="evidence" value="ECO:0007669"/>
    <property type="project" value="TreeGrafter"/>
</dbReference>
<dbReference type="GeneID" id="26251508"/>
<dbReference type="EMBL" id="KI968716">
    <property type="protein sequence ID" value="EUN29028.1"/>
    <property type="molecule type" value="Genomic_DNA"/>
</dbReference>
<feature type="region of interest" description="Disordered" evidence="5">
    <location>
        <begin position="784"/>
        <end position="805"/>
    </location>
</feature>